<dbReference type="Proteomes" id="UP001552594">
    <property type="component" value="Unassembled WGS sequence"/>
</dbReference>
<dbReference type="Pfam" id="PF00196">
    <property type="entry name" value="GerE"/>
    <property type="match status" value="1"/>
</dbReference>
<evidence type="ECO:0000259" key="4">
    <source>
        <dbReference type="PROSITE" id="PS50043"/>
    </source>
</evidence>
<dbReference type="PROSITE" id="PS00622">
    <property type="entry name" value="HTH_LUXR_1"/>
    <property type="match status" value="1"/>
</dbReference>
<evidence type="ECO:0000313" key="6">
    <source>
        <dbReference type="Proteomes" id="UP001552594"/>
    </source>
</evidence>
<comment type="caution">
    <text evidence="5">The sequence shown here is derived from an EMBL/GenBank/DDBJ whole genome shotgun (WGS) entry which is preliminary data.</text>
</comment>
<dbReference type="Gene3D" id="1.10.10.10">
    <property type="entry name" value="Winged helix-like DNA-binding domain superfamily/Winged helix DNA-binding domain"/>
    <property type="match status" value="1"/>
</dbReference>
<sequence length="349" mass="37199">MATEVESLRRALVAEGQTVRTVGELGALVSHRVGLFIPHDGYLLTGLDPLTRAAGFYAKEHFYGAQAAQRLYAERPDIDPFPCPFASLLDGPRRVGVLNADSPEHRRSERLHDVMAGEGFGCELRVALTHGGLPWGLLTLLRTTGSRPFTAEEEARAERLAGPLATALKVFGRGLCAGPNRHAAEPGVVVVGPDDTVRMTPTAVDWLAELNPHPLATAQALGTTVWTVVWMARYSGAPAVSRIPTPGGWVAVQAQLLGAEGGDEVVVTIRPASGAGLLPTFAAWHDITRRERAVAALLLEGLPAKRIARRLGMSPHTVNDHLKAVYRKTGVSGRDELVAVLLAGVAGAW</sequence>
<dbReference type="Gene3D" id="3.30.450.40">
    <property type="match status" value="1"/>
</dbReference>
<dbReference type="EMBL" id="JBFAUK010000029">
    <property type="protein sequence ID" value="MEV5510235.1"/>
    <property type="molecule type" value="Genomic_DNA"/>
</dbReference>
<dbReference type="PRINTS" id="PR00038">
    <property type="entry name" value="HTHLUXR"/>
</dbReference>
<evidence type="ECO:0000256" key="3">
    <source>
        <dbReference type="ARBA" id="ARBA00023163"/>
    </source>
</evidence>
<evidence type="ECO:0000256" key="1">
    <source>
        <dbReference type="ARBA" id="ARBA00023015"/>
    </source>
</evidence>
<reference evidence="5 6" key="1">
    <citation type="submission" date="2024-06" db="EMBL/GenBank/DDBJ databases">
        <title>The Natural Products Discovery Center: Release of the First 8490 Sequenced Strains for Exploring Actinobacteria Biosynthetic Diversity.</title>
        <authorList>
            <person name="Kalkreuter E."/>
            <person name="Kautsar S.A."/>
            <person name="Yang D."/>
            <person name="Bader C.D."/>
            <person name="Teijaro C.N."/>
            <person name="Fluegel L."/>
            <person name="Davis C.M."/>
            <person name="Simpson J.R."/>
            <person name="Lauterbach L."/>
            <person name="Steele A.D."/>
            <person name="Gui C."/>
            <person name="Meng S."/>
            <person name="Li G."/>
            <person name="Viehrig K."/>
            <person name="Ye F."/>
            <person name="Su P."/>
            <person name="Kiefer A.F."/>
            <person name="Nichols A."/>
            <person name="Cepeda A.J."/>
            <person name="Yan W."/>
            <person name="Fan B."/>
            <person name="Jiang Y."/>
            <person name="Adhikari A."/>
            <person name="Zheng C.-J."/>
            <person name="Schuster L."/>
            <person name="Cowan T.M."/>
            <person name="Smanski M.J."/>
            <person name="Chevrette M.G."/>
            <person name="De Carvalho L.P.S."/>
            <person name="Shen B."/>
        </authorList>
    </citation>
    <scope>NUCLEOTIDE SEQUENCE [LARGE SCALE GENOMIC DNA]</scope>
    <source>
        <strain evidence="5 6">NPDC052347</strain>
    </source>
</reference>
<proteinExistence type="predicted"/>
<dbReference type="CDD" id="cd06170">
    <property type="entry name" value="LuxR_C_like"/>
    <property type="match status" value="1"/>
</dbReference>
<dbReference type="PANTHER" id="PTHR44688:SF16">
    <property type="entry name" value="DNA-BINDING TRANSCRIPTIONAL ACTIVATOR DEVR_DOSR"/>
    <property type="match status" value="1"/>
</dbReference>
<dbReference type="PROSITE" id="PS50043">
    <property type="entry name" value="HTH_LUXR_2"/>
    <property type="match status" value="1"/>
</dbReference>
<accession>A0ABV3K8Q5</accession>
<keyword evidence="6" id="KW-1185">Reference proteome</keyword>
<keyword evidence="3" id="KW-0804">Transcription</keyword>
<evidence type="ECO:0000256" key="2">
    <source>
        <dbReference type="ARBA" id="ARBA00023125"/>
    </source>
</evidence>
<dbReference type="InterPro" id="IPR000792">
    <property type="entry name" value="Tscrpt_reg_LuxR_C"/>
</dbReference>
<dbReference type="InterPro" id="IPR016032">
    <property type="entry name" value="Sig_transdc_resp-reg_C-effctor"/>
</dbReference>
<evidence type="ECO:0000313" key="5">
    <source>
        <dbReference type="EMBL" id="MEV5510235.1"/>
    </source>
</evidence>
<organism evidence="5 6">
    <name type="scientific">Streptomyces orinoci</name>
    <name type="common">Streptoverticillium orinoci</name>
    <dbReference type="NCBI Taxonomy" id="67339"/>
    <lineage>
        <taxon>Bacteria</taxon>
        <taxon>Bacillati</taxon>
        <taxon>Actinomycetota</taxon>
        <taxon>Actinomycetes</taxon>
        <taxon>Kitasatosporales</taxon>
        <taxon>Streptomycetaceae</taxon>
        <taxon>Streptomyces</taxon>
    </lineage>
</organism>
<dbReference type="SMART" id="SM00421">
    <property type="entry name" value="HTH_LUXR"/>
    <property type="match status" value="1"/>
</dbReference>
<dbReference type="RefSeq" id="WP_109279105.1">
    <property type="nucleotide sequence ID" value="NZ_JBFAUK010000029.1"/>
</dbReference>
<dbReference type="PANTHER" id="PTHR44688">
    <property type="entry name" value="DNA-BINDING TRANSCRIPTIONAL ACTIVATOR DEVR_DOSR"/>
    <property type="match status" value="1"/>
</dbReference>
<dbReference type="InterPro" id="IPR036388">
    <property type="entry name" value="WH-like_DNA-bd_sf"/>
</dbReference>
<gene>
    <name evidence="5" type="ORF">AB0L16_28060</name>
</gene>
<keyword evidence="1" id="KW-0805">Transcription regulation</keyword>
<feature type="domain" description="HTH luxR-type" evidence="4">
    <location>
        <begin position="280"/>
        <end position="345"/>
    </location>
</feature>
<dbReference type="SUPFAM" id="SSF55781">
    <property type="entry name" value="GAF domain-like"/>
    <property type="match status" value="1"/>
</dbReference>
<keyword evidence="2" id="KW-0238">DNA-binding</keyword>
<name>A0ABV3K8Q5_STRON</name>
<protein>
    <submittedName>
        <fullName evidence="5">Helix-turn-helix transcriptional regulator</fullName>
    </submittedName>
</protein>
<dbReference type="InterPro" id="IPR029016">
    <property type="entry name" value="GAF-like_dom_sf"/>
</dbReference>
<dbReference type="SUPFAM" id="SSF46894">
    <property type="entry name" value="C-terminal effector domain of the bipartite response regulators"/>
    <property type="match status" value="1"/>
</dbReference>